<feature type="transmembrane region" description="Helical" evidence="3">
    <location>
        <begin position="303"/>
        <end position="319"/>
    </location>
</feature>
<keyword evidence="6" id="KW-1185">Reference proteome</keyword>
<dbReference type="Pfam" id="PF00561">
    <property type="entry name" value="Abhydrolase_1"/>
    <property type="match status" value="1"/>
</dbReference>
<dbReference type="InterPro" id="IPR029058">
    <property type="entry name" value="AB_hydrolase_fold"/>
</dbReference>
<feature type="transmembrane region" description="Helical" evidence="3">
    <location>
        <begin position="276"/>
        <end position="296"/>
    </location>
</feature>
<dbReference type="Gene3D" id="3.40.50.1820">
    <property type="entry name" value="alpha/beta hydrolase"/>
    <property type="match status" value="1"/>
</dbReference>
<proteinExistence type="inferred from homology"/>
<feature type="transmembrane region" description="Helical" evidence="3">
    <location>
        <begin position="505"/>
        <end position="524"/>
    </location>
</feature>
<dbReference type="GO" id="GO:0052689">
    <property type="term" value="F:carboxylic ester hydrolase activity"/>
    <property type="evidence" value="ECO:0007669"/>
    <property type="project" value="UniProtKB-ARBA"/>
</dbReference>
<dbReference type="InterPro" id="IPR000073">
    <property type="entry name" value="AB_hydrolase_1"/>
</dbReference>
<dbReference type="PANTHER" id="PTHR22946:SF9">
    <property type="entry name" value="POLYKETIDE TRANSFERASE AF380"/>
    <property type="match status" value="1"/>
</dbReference>
<evidence type="ECO:0000256" key="2">
    <source>
        <dbReference type="ARBA" id="ARBA00038115"/>
    </source>
</evidence>
<dbReference type="SUPFAM" id="SSF53474">
    <property type="entry name" value="alpha/beta-Hydrolases"/>
    <property type="match status" value="1"/>
</dbReference>
<gene>
    <name evidence="5" type="ordered locus">Cyan7822_2248</name>
</gene>
<dbReference type="STRING" id="497965.Cyan7822_2248"/>
<dbReference type="PANTHER" id="PTHR22946">
    <property type="entry name" value="DIENELACTONE HYDROLASE DOMAIN-CONTAINING PROTEIN-RELATED"/>
    <property type="match status" value="1"/>
</dbReference>
<feature type="domain" description="AB hydrolase-1" evidence="4">
    <location>
        <begin position="66"/>
        <end position="193"/>
    </location>
</feature>
<dbReference type="HOGENOM" id="CLU_505014_0_0_3"/>
<protein>
    <submittedName>
        <fullName evidence="5">Alpha/beta hydrolase fold protein</fullName>
    </submittedName>
</protein>
<dbReference type="InterPro" id="IPR050261">
    <property type="entry name" value="FrsA_esterase"/>
</dbReference>
<feature type="transmembrane region" description="Helical" evidence="3">
    <location>
        <begin position="359"/>
        <end position="381"/>
    </location>
</feature>
<dbReference type="RefSeq" id="WP_013322332.1">
    <property type="nucleotide sequence ID" value="NC_014501.1"/>
</dbReference>
<feature type="transmembrane region" description="Helical" evidence="3">
    <location>
        <begin position="422"/>
        <end position="440"/>
    </location>
</feature>
<reference evidence="6" key="1">
    <citation type="journal article" date="2011" name="MBio">
        <title>Novel metabolic attributes of the genus Cyanothece, comprising a group of unicellular nitrogen-fixing Cyanobacteria.</title>
        <authorList>
            <person name="Bandyopadhyay A."/>
            <person name="Elvitigala T."/>
            <person name="Welsh E."/>
            <person name="Stockel J."/>
            <person name="Liberton M."/>
            <person name="Min H."/>
            <person name="Sherman L.A."/>
            <person name="Pakrasi H.B."/>
        </authorList>
    </citation>
    <scope>NUCLEOTIDE SEQUENCE [LARGE SCALE GENOMIC DNA]</scope>
    <source>
        <strain evidence="6">PCC 7822</strain>
    </source>
</reference>
<name>E0UEA2_GLOV7</name>
<comment type="similarity">
    <text evidence="2">Belongs to the AB hydrolase superfamily. FUS2 hydrolase family.</text>
</comment>
<feature type="transmembrane region" description="Helical" evidence="3">
    <location>
        <begin position="393"/>
        <end position="410"/>
    </location>
</feature>
<dbReference type="eggNOG" id="COG1073">
    <property type="taxonomic scope" value="Bacteria"/>
</dbReference>
<dbReference type="OrthoDB" id="31158at2"/>
<evidence type="ECO:0000256" key="3">
    <source>
        <dbReference type="SAM" id="Phobius"/>
    </source>
</evidence>
<keyword evidence="1 5" id="KW-0378">Hydrolase</keyword>
<feature type="transmembrane region" description="Helical" evidence="3">
    <location>
        <begin position="331"/>
        <end position="347"/>
    </location>
</feature>
<keyword evidence="3" id="KW-0812">Transmembrane</keyword>
<dbReference type="KEGG" id="cyj:Cyan7822_2248"/>
<dbReference type="AlphaFoldDB" id="E0UEA2"/>
<dbReference type="Proteomes" id="UP000008206">
    <property type="component" value="Chromosome"/>
</dbReference>
<feature type="transmembrane region" description="Helical" evidence="3">
    <location>
        <begin position="475"/>
        <end position="493"/>
    </location>
</feature>
<keyword evidence="3" id="KW-1133">Transmembrane helix</keyword>
<feature type="transmembrane region" description="Helical" evidence="3">
    <location>
        <begin position="12"/>
        <end position="33"/>
    </location>
</feature>
<accession>E0UEA2</accession>
<evidence type="ECO:0000256" key="1">
    <source>
        <dbReference type="ARBA" id="ARBA00022801"/>
    </source>
</evidence>
<keyword evidence="3" id="KW-0472">Membrane</keyword>
<evidence type="ECO:0000313" key="6">
    <source>
        <dbReference type="Proteomes" id="UP000008206"/>
    </source>
</evidence>
<dbReference type="EMBL" id="CP002198">
    <property type="protein sequence ID" value="ADN14227.1"/>
    <property type="molecule type" value="Genomic_DNA"/>
</dbReference>
<organism evidence="5 6">
    <name type="scientific">Gloeothece verrucosa (strain PCC 7822)</name>
    <name type="common">Cyanothece sp. (strain PCC 7822)</name>
    <dbReference type="NCBI Taxonomy" id="497965"/>
    <lineage>
        <taxon>Bacteria</taxon>
        <taxon>Bacillati</taxon>
        <taxon>Cyanobacteriota</taxon>
        <taxon>Cyanophyceae</taxon>
        <taxon>Oscillatoriophycideae</taxon>
        <taxon>Chroococcales</taxon>
        <taxon>Aphanothecaceae</taxon>
        <taxon>Gloeothece</taxon>
        <taxon>Gloeothece verrucosa</taxon>
    </lineage>
</organism>
<evidence type="ECO:0000259" key="4">
    <source>
        <dbReference type="Pfam" id="PF00561"/>
    </source>
</evidence>
<sequence length="539" mass="61302">MLMALKNQLKRGIWLGLILLTLGITLSVVFNPYTNLNIQTLTIINKNQEKIVGKLYTPKMAKVPLPVVILCHGITNSKQHSHLLAVEFARSGLAAIAFDFGGFGESYSLEKSKNLLEQLSVTTQEDTQAIFDYIQTNNRLFDLNKIAIVGHSMGGNTALIFSQNHPNIKSTVSLSFGSEVNHNFPSNLLFAVGLYEELNPIRQLKEVFKSALPSQVECNYMEICGDFASGTARQFLISPTADHFTAPFDPYLIEKIILWTIKALNLTNTQVLSLKIHSFIIAQLCVFIGSLIWGIHCLYNKPLWSRSLGILILILWLSSNSKILDADWSSLVIYFLAILLFLTNYANQNKHLFIKKIKIASLYVGLFLTIIFIITVFSNIPEIVSRPHYLIDLPRFFIQFVFFISYNFILKIRLVLTPNYSYSLSISWLFGILLMIETLFPTKILNFLEFISISIINWLRQPFRLGLGRLSRQEGITLALLGIVLTIIIIIRWREGLLREALEMPNIFGILLIKTVFLPIFLIVSTLRSRWFHHLEASV</sequence>
<evidence type="ECO:0000313" key="5">
    <source>
        <dbReference type="EMBL" id="ADN14227.1"/>
    </source>
</evidence>